<dbReference type="Gene3D" id="1.25.40.10">
    <property type="entry name" value="Tetratricopeptide repeat domain"/>
    <property type="match status" value="1"/>
</dbReference>
<dbReference type="AlphaFoldDB" id="A0A0M3AWF5"/>
<dbReference type="Proteomes" id="UP000033874">
    <property type="component" value="Unassembled WGS sequence"/>
</dbReference>
<organism evidence="3 4">
    <name type="scientific">Sphingobium chungbukense</name>
    <dbReference type="NCBI Taxonomy" id="56193"/>
    <lineage>
        <taxon>Bacteria</taxon>
        <taxon>Pseudomonadati</taxon>
        <taxon>Pseudomonadota</taxon>
        <taxon>Alphaproteobacteria</taxon>
        <taxon>Sphingomonadales</taxon>
        <taxon>Sphingomonadaceae</taxon>
        <taxon>Sphingobium</taxon>
    </lineage>
</organism>
<feature type="repeat" description="TPR" evidence="1">
    <location>
        <begin position="162"/>
        <end position="195"/>
    </location>
</feature>
<evidence type="ECO:0000256" key="1">
    <source>
        <dbReference type="PROSITE-ProRule" id="PRU00339"/>
    </source>
</evidence>
<evidence type="ECO:0000256" key="2">
    <source>
        <dbReference type="SAM" id="SignalP"/>
    </source>
</evidence>
<dbReference type="InterPro" id="IPR011990">
    <property type="entry name" value="TPR-like_helical_dom_sf"/>
</dbReference>
<sequence length="274" mass="29360">MILLLLLAAAVAHPVGGAPSAAAPLDYPFLMDEAIDGGRIIQAEAMLAQWRAEAGTTDRPRIDIATARLALEKRRDGEAAAQFTALINSGMADCRVDEGLGIAMVRLGQPQQALEPLRRAVAACADRWRAWNALAVAYDHAESWALSSAAYERAFQLTNKPEKILNNYGLSLLKQRQADKASAIFDKAHELVPDDAGVTANRDAAYVLSGRDIRRSAGDSADTWARRLSHAGQVALQAGDRAKAQAYLSRAVTEADNFVPEAAAALASMENGKR</sequence>
<dbReference type="RefSeq" id="WP_046763118.1">
    <property type="nucleotide sequence ID" value="NZ_LBIC01000003.1"/>
</dbReference>
<dbReference type="EMBL" id="LBIC01000003">
    <property type="protein sequence ID" value="KKW92909.1"/>
    <property type="molecule type" value="Genomic_DNA"/>
</dbReference>
<keyword evidence="4" id="KW-1185">Reference proteome</keyword>
<dbReference type="InterPro" id="IPR019734">
    <property type="entry name" value="TPR_rpt"/>
</dbReference>
<accession>A0A0M3AWF5</accession>
<dbReference type="SUPFAM" id="SSF48452">
    <property type="entry name" value="TPR-like"/>
    <property type="match status" value="1"/>
</dbReference>
<dbReference type="PATRIC" id="fig|56193.3.peg.1747"/>
<evidence type="ECO:0000313" key="3">
    <source>
        <dbReference type="EMBL" id="KKW92909.1"/>
    </source>
</evidence>
<reference evidence="3 4" key="1">
    <citation type="submission" date="2015-04" db="EMBL/GenBank/DDBJ databases">
        <title>Genome sequence of aromatic hydrocarbons-degrading Sphingobium chungbukense DJ77.</title>
        <authorList>
            <person name="Kim Y.-C."/>
            <person name="Chae J.-C."/>
        </authorList>
    </citation>
    <scope>NUCLEOTIDE SEQUENCE [LARGE SCALE GENOMIC DNA]</scope>
    <source>
        <strain evidence="3 4">DJ77</strain>
    </source>
</reference>
<dbReference type="STRING" id="56193.YP76_08445"/>
<comment type="caution">
    <text evidence="3">The sequence shown here is derived from an EMBL/GenBank/DDBJ whole genome shotgun (WGS) entry which is preliminary data.</text>
</comment>
<keyword evidence="1" id="KW-0802">TPR repeat</keyword>
<gene>
    <name evidence="3" type="ORF">YP76_08445</name>
</gene>
<proteinExistence type="predicted"/>
<feature type="signal peptide" evidence="2">
    <location>
        <begin position="1"/>
        <end position="17"/>
    </location>
</feature>
<dbReference type="PROSITE" id="PS50005">
    <property type="entry name" value="TPR"/>
    <property type="match status" value="1"/>
</dbReference>
<dbReference type="SMART" id="SM00028">
    <property type="entry name" value="TPR"/>
    <property type="match status" value="3"/>
</dbReference>
<name>A0A0M3AWF5_9SPHN</name>
<feature type="chain" id="PRO_5005650726" evidence="2">
    <location>
        <begin position="18"/>
        <end position="274"/>
    </location>
</feature>
<evidence type="ECO:0000313" key="4">
    <source>
        <dbReference type="Proteomes" id="UP000033874"/>
    </source>
</evidence>
<keyword evidence="2" id="KW-0732">Signal</keyword>
<protein>
    <submittedName>
        <fullName evidence="3">Uncharacterized protein</fullName>
    </submittedName>
</protein>